<keyword evidence="10 12" id="KW-0472">Membrane</keyword>
<dbReference type="PROSITE" id="PS50109">
    <property type="entry name" value="HIS_KIN"/>
    <property type="match status" value="1"/>
</dbReference>
<dbReference type="PROSITE" id="PS50885">
    <property type="entry name" value="HAMP"/>
    <property type="match status" value="1"/>
</dbReference>
<dbReference type="InterPro" id="IPR005467">
    <property type="entry name" value="His_kinase_dom"/>
</dbReference>
<dbReference type="CDD" id="cd06225">
    <property type="entry name" value="HAMP"/>
    <property type="match status" value="1"/>
</dbReference>
<evidence type="ECO:0000256" key="1">
    <source>
        <dbReference type="ARBA" id="ARBA00000085"/>
    </source>
</evidence>
<dbReference type="PANTHER" id="PTHR45436">
    <property type="entry name" value="SENSOR HISTIDINE KINASE YKOH"/>
    <property type="match status" value="1"/>
</dbReference>
<dbReference type="Proteomes" id="UP000195106">
    <property type="component" value="Unassembled WGS sequence"/>
</dbReference>
<keyword evidence="4" id="KW-0597">Phosphoprotein</keyword>
<dbReference type="InterPro" id="IPR036890">
    <property type="entry name" value="HATPase_C_sf"/>
</dbReference>
<keyword evidence="9" id="KW-0902">Two-component regulatory system</keyword>
<dbReference type="CDD" id="cd00075">
    <property type="entry name" value="HATPase"/>
    <property type="match status" value="1"/>
</dbReference>
<keyword evidence="6 12" id="KW-0812">Transmembrane</keyword>
<sequence length="501" mass="51885">MRRRLVLSYLVIVTLAVVAFSVPVGISLVASLRDEQRDVGLREARTVAVLLATAAEADAATARGARLALEDLRGALEEQTGGRVELLDADARPALGRPVAGSGDADFAAALDGDDRVRRLDVSVLGEPGLQVTVPAVSPAGRIDGAVRLTFPDAPLQQRIAGIVGVVVAIGTVVLLVSGLVGSLLARSLTRPLRLLDGMAARMSEGDYGARVDPAAAGPAETRRLAETLNDGARRTGMLIDAQRAFTADASHQLRTPLTALRLSLDNLHARLPDPADRAAVDRVLQEAGRMTRLVNDLLVLARAQGTSRRPAPLDVRAVVAGRVAAWAAAAEESDVALVAMPSEADGPDARRRPLASAVAVAAASPSAASASAVVTATPGHLEQALDNVLENALHAASPGGSVRVAVRVTAASVVVTVEDDGPGLTAEQRERAFDRFWSRTPGGSGLGLAIVRQLVEHDGGEVALEDAAGGDGRDGPDDPDRRADAHGLRVRLALRRAAPA</sequence>
<evidence type="ECO:0000256" key="2">
    <source>
        <dbReference type="ARBA" id="ARBA00004236"/>
    </source>
</evidence>
<dbReference type="InterPro" id="IPR003594">
    <property type="entry name" value="HATPase_dom"/>
</dbReference>
<dbReference type="SUPFAM" id="SSF55874">
    <property type="entry name" value="ATPase domain of HSP90 chaperone/DNA topoisomerase II/histidine kinase"/>
    <property type="match status" value="1"/>
</dbReference>
<feature type="region of interest" description="Disordered" evidence="11">
    <location>
        <begin position="464"/>
        <end position="487"/>
    </location>
</feature>
<dbReference type="Gene3D" id="6.10.340.10">
    <property type="match status" value="1"/>
</dbReference>
<comment type="catalytic activity">
    <reaction evidence="1">
        <text>ATP + protein L-histidine = ADP + protein N-phospho-L-histidine.</text>
        <dbReference type="EC" id="2.7.13.3"/>
    </reaction>
</comment>
<feature type="compositionally biased region" description="Basic and acidic residues" evidence="11">
    <location>
        <begin position="472"/>
        <end position="487"/>
    </location>
</feature>
<comment type="subcellular location">
    <subcellularLocation>
        <location evidence="2">Cell membrane</location>
    </subcellularLocation>
</comment>
<keyword evidence="5" id="KW-0808">Transferase</keyword>
<dbReference type="SUPFAM" id="SSF47384">
    <property type="entry name" value="Homodimeric domain of signal transducing histidine kinase"/>
    <property type="match status" value="1"/>
</dbReference>
<feature type="transmembrane region" description="Helical" evidence="12">
    <location>
        <begin position="160"/>
        <end position="186"/>
    </location>
</feature>
<dbReference type="InterPro" id="IPR050428">
    <property type="entry name" value="TCS_sensor_his_kinase"/>
</dbReference>
<name>A0A251XX83_9MICO</name>
<accession>A0A251XX83</accession>
<evidence type="ECO:0000256" key="6">
    <source>
        <dbReference type="ARBA" id="ARBA00022692"/>
    </source>
</evidence>
<dbReference type="Pfam" id="PF00672">
    <property type="entry name" value="HAMP"/>
    <property type="match status" value="1"/>
</dbReference>
<dbReference type="InterPro" id="IPR003660">
    <property type="entry name" value="HAMP_dom"/>
</dbReference>
<dbReference type="EMBL" id="MDHJ01000001">
    <property type="protein sequence ID" value="OUE09863.1"/>
    <property type="molecule type" value="Genomic_DNA"/>
</dbReference>
<evidence type="ECO:0000256" key="3">
    <source>
        <dbReference type="ARBA" id="ARBA00012438"/>
    </source>
</evidence>
<comment type="caution">
    <text evidence="15">The sequence shown here is derived from an EMBL/GenBank/DDBJ whole genome shotgun (WGS) entry which is preliminary data.</text>
</comment>
<evidence type="ECO:0000256" key="8">
    <source>
        <dbReference type="ARBA" id="ARBA00022989"/>
    </source>
</evidence>
<proteinExistence type="predicted"/>
<reference evidence="15 16" key="1">
    <citation type="submission" date="2016-08" db="EMBL/GenBank/DDBJ databases">
        <title>Genome sequence of Clavibacter michiganensis spp. strain CASJ009.</title>
        <authorList>
            <person name="Thapa S.P."/>
            <person name="Coaker G."/>
        </authorList>
    </citation>
    <scope>NUCLEOTIDE SEQUENCE [LARGE SCALE GENOMIC DNA]</scope>
    <source>
        <strain evidence="15">CASJ009</strain>
    </source>
</reference>
<dbReference type="GO" id="GO:0005886">
    <property type="term" value="C:plasma membrane"/>
    <property type="evidence" value="ECO:0007669"/>
    <property type="project" value="UniProtKB-SubCell"/>
</dbReference>
<evidence type="ECO:0000256" key="4">
    <source>
        <dbReference type="ARBA" id="ARBA00022553"/>
    </source>
</evidence>
<dbReference type="Gene3D" id="1.10.287.130">
    <property type="match status" value="1"/>
</dbReference>
<dbReference type="PANTHER" id="PTHR45436:SF5">
    <property type="entry name" value="SENSOR HISTIDINE KINASE TRCS"/>
    <property type="match status" value="1"/>
</dbReference>
<dbReference type="CDD" id="cd00082">
    <property type="entry name" value="HisKA"/>
    <property type="match status" value="1"/>
</dbReference>
<evidence type="ECO:0000256" key="11">
    <source>
        <dbReference type="SAM" id="MobiDB-lite"/>
    </source>
</evidence>
<dbReference type="SMART" id="SM00387">
    <property type="entry name" value="HATPase_c"/>
    <property type="match status" value="1"/>
</dbReference>
<dbReference type="InterPro" id="IPR003661">
    <property type="entry name" value="HisK_dim/P_dom"/>
</dbReference>
<dbReference type="AlphaFoldDB" id="A0A251XX83"/>
<dbReference type="Pfam" id="PF00512">
    <property type="entry name" value="HisKA"/>
    <property type="match status" value="1"/>
</dbReference>
<dbReference type="InterPro" id="IPR036097">
    <property type="entry name" value="HisK_dim/P_sf"/>
</dbReference>
<evidence type="ECO:0000313" key="15">
    <source>
        <dbReference type="EMBL" id="OUE09863.1"/>
    </source>
</evidence>
<dbReference type="InterPro" id="IPR004358">
    <property type="entry name" value="Sig_transdc_His_kin-like_C"/>
</dbReference>
<dbReference type="Pfam" id="PF02518">
    <property type="entry name" value="HATPase_c"/>
    <property type="match status" value="1"/>
</dbReference>
<dbReference type="SMART" id="SM00388">
    <property type="entry name" value="HisKA"/>
    <property type="match status" value="1"/>
</dbReference>
<evidence type="ECO:0000259" key="14">
    <source>
        <dbReference type="PROSITE" id="PS50885"/>
    </source>
</evidence>
<dbReference type="Gene3D" id="3.30.565.10">
    <property type="entry name" value="Histidine kinase-like ATPase, C-terminal domain"/>
    <property type="match status" value="1"/>
</dbReference>
<dbReference type="PRINTS" id="PR00344">
    <property type="entry name" value="BCTRLSENSOR"/>
</dbReference>
<evidence type="ECO:0000256" key="5">
    <source>
        <dbReference type="ARBA" id="ARBA00022679"/>
    </source>
</evidence>
<feature type="domain" description="Histidine kinase" evidence="13">
    <location>
        <begin position="249"/>
        <end position="473"/>
    </location>
</feature>
<evidence type="ECO:0000256" key="7">
    <source>
        <dbReference type="ARBA" id="ARBA00022777"/>
    </source>
</evidence>
<dbReference type="GO" id="GO:0000155">
    <property type="term" value="F:phosphorelay sensor kinase activity"/>
    <property type="evidence" value="ECO:0007669"/>
    <property type="project" value="InterPro"/>
</dbReference>
<evidence type="ECO:0000313" key="16">
    <source>
        <dbReference type="Proteomes" id="UP000195106"/>
    </source>
</evidence>
<dbReference type="EC" id="2.7.13.3" evidence="3"/>
<organism evidence="15 16">
    <name type="scientific">Clavibacter michiganensis</name>
    <dbReference type="NCBI Taxonomy" id="28447"/>
    <lineage>
        <taxon>Bacteria</taxon>
        <taxon>Bacillati</taxon>
        <taxon>Actinomycetota</taxon>
        <taxon>Actinomycetes</taxon>
        <taxon>Micrococcales</taxon>
        <taxon>Microbacteriaceae</taxon>
        <taxon>Clavibacter</taxon>
    </lineage>
</organism>
<evidence type="ECO:0000256" key="10">
    <source>
        <dbReference type="ARBA" id="ARBA00023136"/>
    </source>
</evidence>
<keyword evidence="7" id="KW-0418">Kinase</keyword>
<feature type="domain" description="HAMP" evidence="14">
    <location>
        <begin position="187"/>
        <end position="241"/>
    </location>
</feature>
<evidence type="ECO:0000256" key="9">
    <source>
        <dbReference type="ARBA" id="ARBA00023012"/>
    </source>
</evidence>
<dbReference type="SMART" id="SM00304">
    <property type="entry name" value="HAMP"/>
    <property type="match status" value="1"/>
</dbReference>
<evidence type="ECO:0000256" key="12">
    <source>
        <dbReference type="SAM" id="Phobius"/>
    </source>
</evidence>
<evidence type="ECO:0000259" key="13">
    <source>
        <dbReference type="PROSITE" id="PS50109"/>
    </source>
</evidence>
<protein>
    <recommendedName>
        <fullName evidence="3">histidine kinase</fullName>
        <ecNumber evidence="3">2.7.13.3</ecNumber>
    </recommendedName>
</protein>
<keyword evidence="8 12" id="KW-1133">Transmembrane helix</keyword>
<gene>
    <name evidence="15" type="primary">cpxA</name>
    <name evidence="15" type="ORF">CMsap09_13025</name>
</gene>